<evidence type="ECO:0000313" key="2">
    <source>
        <dbReference type="EMBL" id="EMD35249.1"/>
    </source>
</evidence>
<evidence type="ECO:0000313" key="3">
    <source>
        <dbReference type="Proteomes" id="UP000016930"/>
    </source>
</evidence>
<sequence length="196" mass="20085">MSPADDEPSEFSEMSSTPLSDALGSQESSTSEADHSFADYLSGVSGSSFDLTTFADSDSTPLPSLGGSSFADFDNSMLSSFDFAGLLAEPSSDPTTTLSQDKLFNTTGDLSFGAGSSDLDAIFQGSVTHNGLEDLDFGELWASVKPLIDAGVDGPSEPSNSPMGAAGEHDAANAALHVDPAKLAGDMQSLFSGCLM</sequence>
<reference evidence="2 3" key="1">
    <citation type="journal article" date="2012" name="Proc. Natl. Acad. Sci. U.S.A.">
        <title>Comparative genomics of Ceriporiopsis subvermispora and Phanerochaete chrysosporium provide insight into selective ligninolysis.</title>
        <authorList>
            <person name="Fernandez-Fueyo E."/>
            <person name="Ruiz-Duenas F.J."/>
            <person name="Ferreira P."/>
            <person name="Floudas D."/>
            <person name="Hibbett D.S."/>
            <person name="Canessa P."/>
            <person name="Larrondo L.F."/>
            <person name="James T.Y."/>
            <person name="Seelenfreund D."/>
            <person name="Lobos S."/>
            <person name="Polanco R."/>
            <person name="Tello M."/>
            <person name="Honda Y."/>
            <person name="Watanabe T."/>
            <person name="Watanabe T."/>
            <person name="Ryu J.S."/>
            <person name="Kubicek C.P."/>
            <person name="Schmoll M."/>
            <person name="Gaskell J."/>
            <person name="Hammel K.E."/>
            <person name="St John F.J."/>
            <person name="Vanden Wymelenberg A."/>
            <person name="Sabat G."/>
            <person name="Splinter BonDurant S."/>
            <person name="Syed K."/>
            <person name="Yadav J.S."/>
            <person name="Doddapaneni H."/>
            <person name="Subramanian V."/>
            <person name="Lavin J.L."/>
            <person name="Oguiza J.A."/>
            <person name="Perez G."/>
            <person name="Pisabarro A.G."/>
            <person name="Ramirez L."/>
            <person name="Santoyo F."/>
            <person name="Master E."/>
            <person name="Coutinho P.M."/>
            <person name="Henrissat B."/>
            <person name="Lombard V."/>
            <person name="Magnuson J.K."/>
            <person name="Kuees U."/>
            <person name="Hori C."/>
            <person name="Igarashi K."/>
            <person name="Samejima M."/>
            <person name="Held B.W."/>
            <person name="Barry K.W."/>
            <person name="LaButti K.M."/>
            <person name="Lapidus A."/>
            <person name="Lindquist E.A."/>
            <person name="Lucas S.M."/>
            <person name="Riley R."/>
            <person name="Salamov A.A."/>
            <person name="Hoffmeister D."/>
            <person name="Schwenk D."/>
            <person name="Hadar Y."/>
            <person name="Yarden O."/>
            <person name="de Vries R.P."/>
            <person name="Wiebenga A."/>
            <person name="Stenlid J."/>
            <person name="Eastwood D."/>
            <person name="Grigoriev I.V."/>
            <person name="Berka R.M."/>
            <person name="Blanchette R.A."/>
            <person name="Kersten P."/>
            <person name="Martinez A.T."/>
            <person name="Vicuna R."/>
            <person name="Cullen D."/>
        </authorList>
    </citation>
    <scope>NUCLEOTIDE SEQUENCE [LARGE SCALE GENOMIC DNA]</scope>
    <source>
        <strain evidence="2 3">B</strain>
    </source>
</reference>
<feature type="compositionally biased region" description="Acidic residues" evidence="1">
    <location>
        <begin position="1"/>
        <end position="10"/>
    </location>
</feature>
<name>M2PGT9_CERS8</name>
<protein>
    <submittedName>
        <fullName evidence="2">Uncharacterized protein</fullName>
    </submittedName>
</protein>
<organism evidence="2 3">
    <name type="scientific">Ceriporiopsis subvermispora (strain B)</name>
    <name type="common">White-rot fungus</name>
    <name type="synonym">Gelatoporia subvermispora</name>
    <dbReference type="NCBI Taxonomy" id="914234"/>
    <lineage>
        <taxon>Eukaryota</taxon>
        <taxon>Fungi</taxon>
        <taxon>Dikarya</taxon>
        <taxon>Basidiomycota</taxon>
        <taxon>Agaricomycotina</taxon>
        <taxon>Agaricomycetes</taxon>
        <taxon>Polyporales</taxon>
        <taxon>Gelatoporiaceae</taxon>
        <taxon>Gelatoporia</taxon>
    </lineage>
</organism>
<gene>
    <name evidence="2" type="ORF">CERSUDRAFT_116061</name>
</gene>
<feature type="region of interest" description="Disordered" evidence="1">
    <location>
        <begin position="1"/>
        <end position="34"/>
    </location>
</feature>
<proteinExistence type="predicted"/>
<dbReference type="OrthoDB" id="3199820at2759"/>
<dbReference type="STRING" id="914234.M2PGT9"/>
<accession>M2PGT9</accession>
<dbReference type="EMBL" id="KB445800">
    <property type="protein sequence ID" value="EMD35249.1"/>
    <property type="molecule type" value="Genomic_DNA"/>
</dbReference>
<keyword evidence="3" id="KW-1185">Reference proteome</keyword>
<dbReference type="Proteomes" id="UP000016930">
    <property type="component" value="Unassembled WGS sequence"/>
</dbReference>
<feature type="compositionally biased region" description="Polar residues" evidence="1">
    <location>
        <begin position="12"/>
        <end position="31"/>
    </location>
</feature>
<dbReference type="HOGENOM" id="CLU_1390052_0_0_1"/>
<dbReference type="AlphaFoldDB" id="M2PGT9"/>
<evidence type="ECO:0000256" key="1">
    <source>
        <dbReference type="SAM" id="MobiDB-lite"/>
    </source>
</evidence>